<dbReference type="InterPro" id="IPR013736">
    <property type="entry name" value="Xaa-Pro_dipept_C"/>
</dbReference>
<proteinExistence type="predicted"/>
<protein>
    <recommendedName>
        <fullName evidence="3">Xaa-Pro dipeptidyl-peptidase C-terminal domain-containing protein</fullName>
    </recommendedName>
</protein>
<dbReference type="InterPro" id="IPR005674">
    <property type="entry name" value="CocE/Ser_esterase"/>
</dbReference>
<accession>A0ABN5HUH6</accession>
<name>A0ABN5HUH6_9ACTN</name>
<dbReference type="PANTHER" id="PTHR43056:SF10">
    <property type="entry name" value="COCE_NOND FAMILY, PUTATIVE (AFU_ORTHOLOGUE AFUA_7G00600)-RELATED"/>
    <property type="match status" value="1"/>
</dbReference>
<dbReference type="Gene3D" id="3.40.50.1820">
    <property type="entry name" value="alpha/beta hydrolase"/>
    <property type="match status" value="1"/>
</dbReference>
<dbReference type="Gene3D" id="1.10.3020.20">
    <property type="match status" value="1"/>
</dbReference>
<organism evidence="4 5">
    <name type="scientific">Streptomyces dengpaensis</name>
    <dbReference type="NCBI Taxonomy" id="2049881"/>
    <lineage>
        <taxon>Bacteria</taxon>
        <taxon>Bacillati</taxon>
        <taxon>Actinomycetota</taxon>
        <taxon>Actinomycetes</taxon>
        <taxon>Kitasatosporales</taxon>
        <taxon>Streptomycetaceae</taxon>
        <taxon>Streptomyces</taxon>
    </lineage>
</organism>
<dbReference type="InterPro" id="IPR000383">
    <property type="entry name" value="Xaa-Pro-like_dom"/>
</dbReference>
<feature type="compositionally biased region" description="Polar residues" evidence="2">
    <location>
        <begin position="7"/>
        <end position="17"/>
    </location>
</feature>
<dbReference type="SUPFAM" id="SSF53474">
    <property type="entry name" value="alpha/beta-Hydrolases"/>
    <property type="match status" value="1"/>
</dbReference>
<evidence type="ECO:0000256" key="1">
    <source>
        <dbReference type="ARBA" id="ARBA00022801"/>
    </source>
</evidence>
<evidence type="ECO:0000313" key="4">
    <source>
        <dbReference type="EMBL" id="AVH54795.1"/>
    </source>
</evidence>
<dbReference type="PANTHER" id="PTHR43056">
    <property type="entry name" value="PEPTIDASE S9 PROLYL OLIGOPEPTIDASE"/>
    <property type="match status" value="1"/>
</dbReference>
<dbReference type="Proteomes" id="UP000238413">
    <property type="component" value="Chromosome"/>
</dbReference>
<dbReference type="InterPro" id="IPR050585">
    <property type="entry name" value="Xaa-Pro_dipeptidyl-ppase/CocE"/>
</dbReference>
<gene>
    <name evidence="4" type="ORF">C4B68_02090</name>
</gene>
<keyword evidence="1" id="KW-0378">Hydrolase</keyword>
<feature type="domain" description="Xaa-Pro dipeptidyl-peptidase C-terminal" evidence="3">
    <location>
        <begin position="465"/>
        <end position="719"/>
    </location>
</feature>
<evidence type="ECO:0000256" key="2">
    <source>
        <dbReference type="SAM" id="MobiDB-lite"/>
    </source>
</evidence>
<dbReference type="SUPFAM" id="SSF49785">
    <property type="entry name" value="Galactose-binding domain-like"/>
    <property type="match status" value="1"/>
</dbReference>
<dbReference type="EMBL" id="CP026652">
    <property type="protein sequence ID" value="AVH54795.1"/>
    <property type="molecule type" value="Genomic_DNA"/>
</dbReference>
<dbReference type="Pfam" id="PF08530">
    <property type="entry name" value="PepX_C"/>
    <property type="match status" value="1"/>
</dbReference>
<dbReference type="Gene3D" id="2.60.120.260">
    <property type="entry name" value="Galactose-binding domain-like"/>
    <property type="match status" value="1"/>
</dbReference>
<dbReference type="InterPro" id="IPR029058">
    <property type="entry name" value="AB_hydrolase_fold"/>
</dbReference>
<dbReference type="InterPro" id="IPR008979">
    <property type="entry name" value="Galactose-bd-like_sf"/>
</dbReference>
<keyword evidence="5" id="KW-1185">Reference proteome</keyword>
<reference evidence="4 5" key="1">
    <citation type="submission" date="2018-02" db="EMBL/GenBank/DDBJ databases">
        <title>Complete genome sequence of Streptomyces dengpaensis, the producer of angucyclines.</title>
        <authorList>
            <person name="Yumei L."/>
        </authorList>
    </citation>
    <scope>NUCLEOTIDE SEQUENCE [LARGE SCALE GENOMIC DNA]</scope>
    <source>
        <strain evidence="4 5">XZHG99</strain>
    </source>
</reference>
<dbReference type="Pfam" id="PF02129">
    <property type="entry name" value="Peptidase_S15"/>
    <property type="match status" value="1"/>
</dbReference>
<dbReference type="SMART" id="SM00939">
    <property type="entry name" value="PepX_C"/>
    <property type="match status" value="1"/>
</dbReference>
<evidence type="ECO:0000313" key="5">
    <source>
        <dbReference type="Proteomes" id="UP000238413"/>
    </source>
</evidence>
<evidence type="ECO:0000259" key="3">
    <source>
        <dbReference type="SMART" id="SM00939"/>
    </source>
</evidence>
<dbReference type="NCBIfam" id="TIGR00976">
    <property type="entry name" value="CocE_NonD"/>
    <property type="match status" value="1"/>
</dbReference>
<feature type="region of interest" description="Disordered" evidence="2">
    <location>
        <begin position="1"/>
        <end position="20"/>
    </location>
</feature>
<sequence length="728" mass="79851">MRREIVSASQSTPSDGSLTGDFLDGPFVGLGYRTSTHEGVTDEAGRFFYQAGETVTFFIGSLVIGTAAAAAHLTLASLRDRAAAGDSDPTLPGTVNRARFVQSLGREADLRIGVTIDKTVRDVVSLHAEDISFERDANSFATSDAVRAVFSELGLRFRGSAETRNHLRRALAGIKLFRDVKIPTRDGSYLLADVFRPLEAGSYPVLMRLGIYGRAFETGSVFSEADHAASEEKEATWFEKNTDGIPSYFRYSENAVSANASTWVPRGYVVVRVDGRGVGNTPGTLNPFSKQEALDYYDAIQWAAEQSWSNGSVGLYGGSYNATIQWNVAALQPPALKAIAPLSSDSDAYRDLAYPGGILLKNYRRWWWEGMVGKARRRNADAVDFIDELASHPWDDDYYAGGGLLSADFAGIDIPVLTAVSQTLMIHSRAGFEAFSQLSSPFKQLLVLDAAYSSYMYEDCRPELEAFFDRFLKGEEPAREPSPVRMIMRTGDGGFEWRDAATWPVPGTEYRKLYLATASGHGHGHGHGHGTITAHLPELMGTAEYSADVQAAAPGLPMAVFESAPLDEDLELAGHFRAVLWVASTSADADFFVALRVMDGQREVTYQTRDPESVAPLTWGCLKASHRVLDPERSTAERPWHTHRREDALPLLPNEVVKLEVEMMAATGRIAAGHHLRIEISPAEGRGTTPGWERDYDDSYHHEAVNRVFTGRLLPSSITLPVVPRQAP</sequence>